<feature type="compositionally biased region" description="Polar residues" evidence="1">
    <location>
        <begin position="618"/>
        <end position="630"/>
    </location>
</feature>
<feature type="compositionally biased region" description="Polar residues" evidence="1">
    <location>
        <begin position="507"/>
        <end position="522"/>
    </location>
</feature>
<protein>
    <recommendedName>
        <fullName evidence="4">GCM domain-containing protein</fullName>
    </recommendedName>
</protein>
<gene>
    <name evidence="2" type="ORF">MELLADRAFT_89187</name>
</gene>
<proteinExistence type="predicted"/>
<dbReference type="InParanoid" id="F4R596"/>
<evidence type="ECO:0000256" key="1">
    <source>
        <dbReference type="SAM" id="MobiDB-lite"/>
    </source>
</evidence>
<dbReference type="HOGENOM" id="CLU_395379_0_0_1"/>
<dbReference type="KEGG" id="mlr:MELLADRAFT_89187"/>
<name>F4R596_MELLP</name>
<feature type="region of interest" description="Disordered" evidence="1">
    <location>
        <begin position="538"/>
        <end position="697"/>
    </location>
</feature>
<evidence type="ECO:0008006" key="4">
    <source>
        <dbReference type="Google" id="ProtNLM"/>
    </source>
</evidence>
<dbReference type="AlphaFoldDB" id="F4R596"/>
<keyword evidence="3" id="KW-1185">Reference proteome</keyword>
<accession>F4R596</accession>
<feature type="region of interest" description="Disordered" evidence="1">
    <location>
        <begin position="490"/>
        <end position="523"/>
    </location>
</feature>
<dbReference type="GeneID" id="18935105"/>
<dbReference type="Proteomes" id="UP000001072">
    <property type="component" value="Unassembled WGS sequence"/>
</dbReference>
<dbReference type="OrthoDB" id="3046222at2759"/>
<dbReference type="EMBL" id="GL883091">
    <property type="protein sequence ID" value="EGG12299.1"/>
    <property type="molecule type" value="Genomic_DNA"/>
</dbReference>
<feature type="compositionally biased region" description="Basic and acidic residues" evidence="1">
    <location>
        <begin position="585"/>
        <end position="598"/>
    </location>
</feature>
<sequence length="697" mass="78388">MSSSNKFTQDSPNTKAGIQASQALINSKNLDKIVDIPLDCFIGEDSKLDSQGYPLYPNGNTVWIKHPDVEAPLNFGKVGFSYSSRVSWSKNKRIKSTKFKCLGVLMCSNDLCDYRGPPPTGKGKIPELMAQHPTCLAPRCSKKLAHIDCEGTHTRVDVDMVTGWSKLTHSGIHGHPWPDSKKPDLLSKAKLAQVIVNNPDTAPFLLRVGRSNAGQAPIKSVNQIHPSLGHKDRLSYLRRDILVKAGLMPAKASDGGGDKLLLDMFHWNHQGLKIISSSFMDNEEHFTFQTQWMAERLMDRDEKNDVYRGGLLSDVTYKFFENGYLLTTSMYCEDLMRWIPVQLTWLRGLKVSHYKCHFVTLLKQFFKASMTKHECEILSRQVVDFSMSQKEGFVQAYMEVFGESDRARVMRLLKGCQEHFRQQVTRVKRNHKIIPPRLEATLDRQNLRYRRLSSIIMLNQPLGHLTIMYDDDVTNWLHHQLIRRTPTRTKMTESDVFSPTPDIANSGCETESSQPRRTSRITTPVRLELGMIQPSQDGRCALFLPSPQLPPSNGSSAPNPTGRKRARSTSRSDCETVVSHIAPKQADRSNRSGIERMKTVRQKNTSFPQTKGKKAIPTASTATSGTSNRAESVAPLVPSQGPSANLRQDSDDENARIRKKSKTSQSKTSQPTGDKQDVYDDVELYYGEPTCGPDDFS</sequence>
<organism evidence="3">
    <name type="scientific">Melampsora larici-populina (strain 98AG31 / pathotype 3-4-7)</name>
    <name type="common">Poplar leaf rust fungus</name>
    <dbReference type="NCBI Taxonomy" id="747676"/>
    <lineage>
        <taxon>Eukaryota</taxon>
        <taxon>Fungi</taxon>
        <taxon>Dikarya</taxon>
        <taxon>Basidiomycota</taxon>
        <taxon>Pucciniomycotina</taxon>
        <taxon>Pucciniomycetes</taxon>
        <taxon>Pucciniales</taxon>
        <taxon>Melampsoraceae</taxon>
        <taxon>Melampsora</taxon>
    </lineage>
</organism>
<evidence type="ECO:0000313" key="3">
    <source>
        <dbReference type="Proteomes" id="UP000001072"/>
    </source>
</evidence>
<reference evidence="3" key="1">
    <citation type="journal article" date="2011" name="Proc. Natl. Acad. Sci. U.S.A.">
        <title>Obligate biotrophy features unraveled by the genomic analysis of rust fungi.</title>
        <authorList>
            <person name="Duplessis S."/>
            <person name="Cuomo C.A."/>
            <person name="Lin Y.-C."/>
            <person name="Aerts A."/>
            <person name="Tisserant E."/>
            <person name="Veneault-Fourrey C."/>
            <person name="Joly D.L."/>
            <person name="Hacquard S."/>
            <person name="Amselem J."/>
            <person name="Cantarel B.L."/>
            <person name="Chiu R."/>
            <person name="Coutinho P.M."/>
            <person name="Feau N."/>
            <person name="Field M."/>
            <person name="Frey P."/>
            <person name="Gelhaye E."/>
            <person name="Goldberg J."/>
            <person name="Grabherr M.G."/>
            <person name="Kodira C.D."/>
            <person name="Kohler A."/>
            <person name="Kuees U."/>
            <person name="Lindquist E.A."/>
            <person name="Lucas S.M."/>
            <person name="Mago R."/>
            <person name="Mauceli E."/>
            <person name="Morin E."/>
            <person name="Murat C."/>
            <person name="Pangilinan J.L."/>
            <person name="Park R."/>
            <person name="Pearson M."/>
            <person name="Quesneville H."/>
            <person name="Rouhier N."/>
            <person name="Sakthikumar S."/>
            <person name="Salamov A.A."/>
            <person name="Schmutz J."/>
            <person name="Selles B."/>
            <person name="Shapiro H."/>
            <person name="Tanguay P."/>
            <person name="Tuskan G.A."/>
            <person name="Henrissat B."/>
            <person name="Van de Peer Y."/>
            <person name="Rouze P."/>
            <person name="Ellis J.G."/>
            <person name="Dodds P.N."/>
            <person name="Schein J.E."/>
            <person name="Zhong S."/>
            <person name="Hamelin R.C."/>
            <person name="Grigoriev I.V."/>
            <person name="Szabo L.J."/>
            <person name="Martin F."/>
        </authorList>
    </citation>
    <scope>NUCLEOTIDE SEQUENCE [LARGE SCALE GENOMIC DNA]</scope>
    <source>
        <strain evidence="3">98AG31 / pathotype 3-4-7</strain>
    </source>
</reference>
<dbReference type="RefSeq" id="XP_007404674.1">
    <property type="nucleotide sequence ID" value="XM_007404612.1"/>
</dbReference>
<dbReference type="VEuPathDB" id="FungiDB:MELLADRAFT_89187"/>
<evidence type="ECO:0000313" key="2">
    <source>
        <dbReference type="EMBL" id="EGG12299.1"/>
    </source>
</evidence>